<dbReference type="Proteomes" id="UP001151760">
    <property type="component" value="Unassembled WGS sequence"/>
</dbReference>
<proteinExistence type="predicted"/>
<dbReference type="PANTHER" id="PTHR48462:SF1">
    <property type="entry name" value="PROTEIN, PUTATIVE-RELATED"/>
    <property type="match status" value="1"/>
</dbReference>
<evidence type="ECO:0000313" key="2">
    <source>
        <dbReference type="Proteomes" id="UP001151760"/>
    </source>
</evidence>
<evidence type="ECO:0000313" key="1">
    <source>
        <dbReference type="EMBL" id="GJS62464.1"/>
    </source>
</evidence>
<keyword evidence="2" id="KW-1185">Reference proteome</keyword>
<sequence length="945" mass="103476">MAIVRFHCPFAGLSGCHDGGGNGLTKTSLITHLRDRHCNGDAQAITKHALLTDFVIFERAEVTLKRMGIWLCGVCFKTHTLRAKCRHGADFVSPPDIGDGFVRFVLYDLTKPLVPSCSQLDLVDGLLHDQHDGFTLSLLDSLFSKGLRTVKSIPPKCRLGFSRVLKGALDKVVCKPDDISCWVSLLVLPLCLLKTFCPRSNLECKSANKRQRQEESITNAIRSWGVPGGSLQLVRETLAESGPHMLDLDGEDLDLTERNLKQCKRKICDGHYTAAVRVLSSSGSRVFPEVRHVDVMDCLSGAAVAISDELVSSITQVVNLFLEGNCPTVLGGYIASAPLTPLVKPGGGIHPIVVGTIWRRLVSKVSATMIGHSLDGYLDGLQFGVGVPGGGEAILHAVNRLVEDRGDDVGLSMLLVDFQNAFNLVDRTVMLEEVRVRCPAISRWVEFCYSSPARLYYREHFLWSCQGAWYLDDDTIVGDTLVVGKVLELIMEDGPRYGLHLNVDKTELFWPKEDPRSRLEGIFPHNISRPLHGVKLLGGSVSMDVDFGSALVMKRVSKTIGLLDAVAKINDPQCELLLIWACEGRIVMASGSGFGDWKWRLATLPFAFGGLGIYSAGDVLNYAFIASRLQSATLQTKLLRDVGIVALGSTFDDALCVFNNAMEIDFLSNPSEVAAPKLMKKMADIYFTRVTKDAESSYSLSPRQIALWQSQKEDHTSDWLRVVPISGLGQIMNGKTYRSILCYRLGVPLFSVSKPCSACSRVFIEDIYGDHAISCAGIIGIKHRHNMVRDTLVDICFRSGISAGKEVDIGLDGGHDKKLRPADMLLYSWDGGLDVCVDLTGSSPLTQTGMSDFAPGRAVTDAAQRKRGKYMTKCADIGYGFLPFSFSSFGELEKDAVTLLKRVRNFSMAQDIGARAASHIFNRIVFSIAKGVGAQIVSRLPSNVL</sequence>
<reference evidence="1" key="2">
    <citation type="submission" date="2022-01" db="EMBL/GenBank/DDBJ databases">
        <authorList>
            <person name="Yamashiro T."/>
            <person name="Shiraishi A."/>
            <person name="Satake H."/>
            <person name="Nakayama K."/>
        </authorList>
    </citation>
    <scope>NUCLEOTIDE SEQUENCE</scope>
</reference>
<dbReference type="PANTHER" id="PTHR48462">
    <property type="entry name" value="PROTEIN, PUTATIVE-RELATED"/>
    <property type="match status" value="1"/>
</dbReference>
<gene>
    <name evidence="1" type="ORF">Tco_0657248</name>
</gene>
<reference evidence="1" key="1">
    <citation type="journal article" date="2022" name="Int. J. Mol. Sci.">
        <title>Draft Genome of Tanacetum Coccineum: Genomic Comparison of Closely Related Tanacetum-Family Plants.</title>
        <authorList>
            <person name="Yamashiro T."/>
            <person name="Shiraishi A."/>
            <person name="Nakayama K."/>
            <person name="Satake H."/>
        </authorList>
    </citation>
    <scope>NUCLEOTIDE SEQUENCE</scope>
</reference>
<evidence type="ECO:0008006" key="3">
    <source>
        <dbReference type="Google" id="ProtNLM"/>
    </source>
</evidence>
<dbReference type="EMBL" id="BQNB010009362">
    <property type="protein sequence ID" value="GJS62464.1"/>
    <property type="molecule type" value="Genomic_DNA"/>
</dbReference>
<dbReference type="PROSITE" id="PS51257">
    <property type="entry name" value="PROKAR_LIPOPROTEIN"/>
    <property type="match status" value="1"/>
</dbReference>
<organism evidence="1 2">
    <name type="scientific">Tanacetum coccineum</name>
    <dbReference type="NCBI Taxonomy" id="301880"/>
    <lineage>
        <taxon>Eukaryota</taxon>
        <taxon>Viridiplantae</taxon>
        <taxon>Streptophyta</taxon>
        <taxon>Embryophyta</taxon>
        <taxon>Tracheophyta</taxon>
        <taxon>Spermatophyta</taxon>
        <taxon>Magnoliopsida</taxon>
        <taxon>eudicotyledons</taxon>
        <taxon>Gunneridae</taxon>
        <taxon>Pentapetalae</taxon>
        <taxon>asterids</taxon>
        <taxon>campanulids</taxon>
        <taxon>Asterales</taxon>
        <taxon>Asteraceae</taxon>
        <taxon>Asteroideae</taxon>
        <taxon>Anthemideae</taxon>
        <taxon>Anthemidinae</taxon>
        <taxon>Tanacetum</taxon>
    </lineage>
</organism>
<name>A0ABQ4XB13_9ASTR</name>
<comment type="caution">
    <text evidence="1">The sequence shown here is derived from an EMBL/GenBank/DDBJ whole genome shotgun (WGS) entry which is preliminary data.</text>
</comment>
<accession>A0ABQ4XB13</accession>
<protein>
    <recommendedName>
        <fullName evidence="3">Reverse transcriptase domain-containing protein</fullName>
    </recommendedName>
</protein>